<comment type="similarity">
    <text evidence="2">Belongs to the TsaE family.</text>
</comment>
<dbReference type="NCBIfam" id="TIGR00150">
    <property type="entry name" value="T6A_YjeE"/>
    <property type="match status" value="1"/>
</dbReference>
<name>A0A1B9B750_9BACI</name>
<keyword evidence="7" id="KW-0547">Nucleotide-binding</keyword>
<dbReference type="PANTHER" id="PTHR33540:SF2">
    <property type="entry name" value="TRNA THREONYLCARBAMOYLADENOSINE BIOSYNTHESIS PROTEIN TSAE"/>
    <property type="match status" value="1"/>
</dbReference>
<dbReference type="EMBL" id="MAYT01000004">
    <property type="protein sequence ID" value="OCA91924.1"/>
    <property type="molecule type" value="Genomic_DNA"/>
</dbReference>
<proteinExistence type="inferred from homology"/>
<organism evidence="11 12">
    <name type="scientific">Pseudobacillus wudalianchiensis</name>
    <dbReference type="NCBI Taxonomy" id="1743143"/>
    <lineage>
        <taxon>Bacteria</taxon>
        <taxon>Bacillati</taxon>
        <taxon>Bacillota</taxon>
        <taxon>Bacilli</taxon>
        <taxon>Bacillales</taxon>
        <taxon>Bacillaceae</taxon>
        <taxon>Pseudobacillus</taxon>
    </lineage>
</organism>
<keyword evidence="11" id="KW-0808">Transferase</keyword>
<dbReference type="Proteomes" id="UP000092578">
    <property type="component" value="Unassembled WGS sequence"/>
</dbReference>
<keyword evidence="4" id="KW-0963">Cytoplasm</keyword>
<dbReference type="GO" id="GO:0046872">
    <property type="term" value="F:metal ion binding"/>
    <property type="evidence" value="ECO:0007669"/>
    <property type="project" value="UniProtKB-KW"/>
</dbReference>
<evidence type="ECO:0000256" key="3">
    <source>
        <dbReference type="ARBA" id="ARBA00019010"/>
    </source>
</evidence>
<evidence type="ECO:0000313" key="12">
    <source>
        <dbReference type="Proteomes" id="UP000092578"/>
    </source>
</evidence>
<dbReference type="GO" id="GO:0005737">
    <property type="term" value="C:cytoplasm"/>
    <property type="evidence" value="ECO:0007669"/>
    <property type="project" value="UniProtKB-SubCell"/>
</dbReference>
<dbReference type="AlphaFoldDB" id="A0A1B9B750"/>
<evidence type="ECO:0000256" key="1">
    <source>
        <dbReference type="ARBA" id="ARBA00004496"/>
    </source>
</evidence>
<evidence type="ECO:0000256" key="7">
    <source>
        <dbReference type="ARBA" id="ARBA00022741"/>
    </source>
</evidence>
<dbReference type="SUPFAM" id="SSF52540">
    <property type="entry name" value="P-loop containing nucleoside triphosphate hydrolases"/>
    <property type="match status" value="1"/>
</dbReference>
<dbReference type="InterPro" id="IPR003442">
    <property type="entry name" value="T6A_TsaE"/>
</dbReference>
<dbReference type="InterPro" id="IPR027417">
    <property type="entry name" value="P-loop_NTPase"/>
</dbReference>
<evidence type="ECO:0000256" key="6">
    <source>
        <dbReference type="ARBA" id="ARBA00022723"/>
    </source>
</evidence>
<dbReference type="RefSeq" id="WP_065409744.1">
    <property type="nucleotide sequence ID" value="NZ_MAYT01000004.1"/>
</dbReference>
<sequence>MDRLTFVTKSAEQTQSFAERLAHLLEPGTVLLLEGDLGAGKTTFTQGLAKGLGIRRNVNSPTFTIIKEYKGRLPLYHMDVYRLTDAEEDLGFDEYFYGEGVCVVEWAHLIEQQLPEHYLKIVISHKGNDEREISIEPKGDRYVRMSEELMK</sequence>
<evidence type="ECO:0000256" key="10">
    <source>
        <dbReference type="ARBA" id="ARBA00032441"/>
    </source>
</evidence>
<keyword evidence="5" id="KW-0819">tRNA processing</keyword>
<comment type="caution">
    <text evidence="11">The sequence shown here is derived from an EMBL/GenBank/DDBJ whole genome shotgun (WGS) entry which is preliminary data.</text>
</comment>
<evidence type="ECO:0000313" key="11">
    <source>
        <dbReference type="EMBL" id="OCA91924.1"/>
    </source>
</evidence>
<dbReference type="GO" id="GO:0002949">
    <property type="term" value="P:tRNA threonylcarbamoyladenosine modification"/>
    <property type="evidence" value="ECO:0007669"/>
    <property type="project" value="InterPro"/>
</dbReference>
<evidence type="ECO:0000256" key="8">
    <source>
        <dbReference type="ARBA" id="ARBA00022840"/>
    </source>
</evidence>
<dbReference type="Pfam" id="PF02367">
    <property type="entry name" value="TsaE"/>
    <property type="match status" value="1"/>
</dbReference>
<dbReference type="GO" id="GO:0016740">
    <property type="term" value="F:transferase activity"/>
    <property type="evidence" value="ECO:0007669"/>
    <property type="project" value="UniProtKB-KW"/>
</dbReference>
<protein>
    <recommendedName>
        <fullName evidence="3">tRNA threonylcarbamoyladenosine biosynthesis protein TsaE</fullName>
    </recommendedName>
    <alternativeName>
        <fullName evidence="10">t(6)A37 threonylcarbamoyladenosine biosynthesis protein TsaE</fullName>
    </alternativeName>
</protein>
<evidence type="ECO:0000256" key="5">
    <source>
        <dbReference type="ARBA" id="ARBA00022694"/>
    </source>
</evidence>
<evidence type="ECO:0000256" key="4">
    <source>
        <dbReference type="ARBA" id="ARBA00022490"/>
    </source>
</evidence>
<keyword evidence="6" id="KW-0479">Metal-binding</keyword>
<accession>A0A1B9B750</accession>
<gene>
    <name evidence="11" type="ORF">A8F95_19580</name>
</gene>
<keyword evidence="8" id="KW-0067">ATP-binding</keyword>
<keyword evidence="9" id="KW-0460">Magnesium</keyword>
<evidence type="ECO:0000256" key="9">
    <source>
        <dbReference type="ARBA" id="ARBA00022842"/>
    </source>
</evidence>
<dbReference type="FunFam" id="3.40.50.300:FF:000777">
    <property type="entry name" value="tRNA (N6-adenosine(37)-N6)-threonylcarbamoyltransferase complex ATPase TsaE"/>
    <property type="match status" value="1"/>
</dbReference>
<comment type="subcellular location">
    <subcellularLocation>
        <location evidence="1">Cytoplasm</location>
    </subcellularLocation>
</comment>
<dbReference type="PANTHER" id="PTHR33540">
    <property type="entry name" value="TRNA THREONYLCARBAMOYLADENOSINE BIOSYNTHESIS PROTEIN TSAE"/>
    <property type="match status" value="1"/>
</dbReference>
<evidence type="ECO:0000256" key="2">
    <source>
        <dbReference type="ARBA" id="ARBA00007599"/>
    </source>
</evidence>
<dbReference type="GO" id="GO:0005524">
    <property type="term" value="F:ATP binding"/>
    <property type="evidence" value="ECO:0007669"/>
    <property type="project" value="UniProtKB-KW"/>
</dbReference>
<reference evidence="12" key="1">
    <citation type="submission" date="2016-05" db="EMBL/GenBank/DDBJ databases">
        <authorList>
            <person name="Liu B."/>
            <person name="Wang J."/>
            <person name="Zhu Y."/>
            <person name="Liu G."/>
            <person name="Chen Q."/>
            <person name="Chen Z."/>
            <person name="Lan J."/>
            <person name="Che J."/>
            <person name="Ge C."/>
            <person name="Shi H."/>
            <person name="Pan Z."/>
            <person name="Liu X."/>
        </authorList>
    </citation>
    <scope>NUCLEOTIDE SEQUENCE [LARGE SCALE GENOMIC DNA]</scope>
    <source>
        <strain evidence="12">FJAT-27215</strain>
    </source>
</reference>
<keyword evidence="12" id="KW-1185">Reference proteome</keyword>
<dbReference type="Gene3D" id="3.40.50.300">
    <property type="entry name" value="P-loop containing nucleotide triphosphate hydrolases"/>
    <property type="match status" value="1"/>
</dbReference>